<evidence type="ECO:0000313" key="3">
    <source>
        <dbReference type="Proteomes" id="UP000011087"/>
    </source>
</evidence>
<dbReference type="PaxDb" id="55529-EKX41473"/>
<protein>
    <submittedName>
        <fullName evidence="1 2">Uncharacterized protein</fullName>
    </submittedName>
</protein>
<evidence type="ECO:0000313" key="2">
    <source>
        <dbReference type="EnsemblProtists" id="EKX41473"/>
    </source>
</evidence>
<dbReference type="GeneID" id="17298194"/>
<name>L1IYX3_GUITC</name>
<dbReference type="AlphaFoldDB" id="L1IYX3"/>
<reference evidence="3" key="2">
    <citation type="submission" date="2012-11" db="EMBL/GenBank/DDBJ databases">
        <authorList>
            <person name="Kuo A."/>
            <person name="Curtis B.A."/>
            <person name="Tanifuji G."/>
            <person name="Burki F."/>
            <person name="Gruber A."/>
            <person name="Irimia M."/>
            <person name="Maruyama S."/>
            <person name="Arias M.C."/>
            <person name="Ball S.G."/>
            <person name="Gile G.H."/>
            <person name="Hirakawa Y."/>
            <person name="Hopkins J.F."/>
            <person name="Rensing S.A."/>
            <person name="Schmutz J."/>
            <person name="Symeonidi A."/>
            <person name="Elias M."/>
            <person name="Eveleigh R.J."/>
            <person name="Herman E.K."/>
            <person name="Klute M.J."/>
            <person name="Nakayama T."/>
            <person name="Obornik M."/>
            <person name="Reyes-Prieto A."/>
            <person name="Armbrust E.V."/>
            <person name="Aves S.J."/>
            <person name="Beiko R.G."/>
            <person name="Coutinho P."/>
            <person name="Dacks J.B."/>
            <person name="Durnford D.G."/>
            <person name="Fast N.M."/>
            <person name="Green B.R."/>
            <person name="Grisdale C."/>
            <person name="Hempe F."/>
            <person name="Henrissat B."/>
            <person name="Hoppner M.P."/>
            <person name="Ishida K.-I."/>
            <person name="Kim E."/>
            <person name="Koreny L."/>
            <person name="Kroth P.G."/>
            <person name="Liu Y."/>
            <person name="Malik S.-B."/>
            <person name="Maier U.G."/>
            <person name="McRose D."/>
            <person name="Mock T."/>
            <person name="Neilson J.A."/>
            <person name="Onodera N.T."/>
            <person name="Poole A.M."/>
            <person name="Pritham E.J."/>
            <person name="Richards T.A."/>
            <person name="Rocap G."/>
            <person name="Roy S.W."/>
            <person name="Sarai C."/>
            <person name="Schaack S."/>
            <person name="Shirato S."/>
            <person name="Slamovits C.H."/>
            <person name="Spencer D.F."/>
            <person name="Suzuki S."/>
            <person name="Worden A.Z."/>
            <person name="Zauner S."/>
            <person name="Barry K."/>
            <person name="Bell C."/>
            <person name="Bharti A.K."/>
            <person name="Crow J.A."/>
            <person name="Grimwood J."/>
            <person name="Kramer R."/>
            <person name="Lindquist E."/>
            <person name="Lucas S."/>
            <person name="Salamov A."/>
            <person name="McFadden G.I."/>
            <person name="Lane C.E."/>
            <person name="Keeling P.J."/>
            <person name="Gray M.W."/>
            <person name="Grigoriev I.V."/>
            <person name="Archibald J.M."/>
        </authorList>
    </citation>
    <scope>NUCLEOTIDE SEQUENCE</scope>
    <source>
        <strain evidence="3">CCMP2712</strain>
    </source>
</reference>
<sequence>MLMPFQFPCFGANQKLCFQYGSTVYGFKSSVIFVEKGKLCCVAENGISEKRITWRYSFLVFDCTVLIELFLRRCQALSSLVVSHANAMLHPKKHCNGILFNTGLSGVENVAPAQQGIDMALLQYHQRTCHAVGQQVVGAAITNSTDSCMMEQDGAPKPIHANECMDMDLNNQDVTSKFTRFPPNGARSPTHWHTGTAIGFQRSWPETGWTMEEMNVRTWECHYGGLSDYY</sequence>
<dbReference type="KEGG" id="gtt:GUITHDRAFT_112444"/>
<accession>L1IYX3</accession>
<gene>
    <name evidence="1" type="ORF">GUITHDRAFT_112444</name>
</gene>
<dbReference type="Proteomes" id="UP000011087">
    <property type="component" value="Unassembled WGS sequence"/>
</dbReference>
<reference evidence="2" key="3">
    <citation type="submission" date="2016-03" db="UniProtKB">
        <authorList>
            <consortium name="EnsemblProtists"/>
        </authorList>
    </citation>
    <scope>IDENTIFICATION</scope>
</reference>
<organism evidence="1">
    <name type="scientific">Guillardia theta (strain CCMP2712)</name>
    <name type="common">Cryptophyte</name>
    <dbReference type="NCBI Taxonomy" id="905079"/>
    <lineage>
        <taxon>Eukaryota</taxon>
        <taxon>Cryptophyceae</taxon>
        <taxon>Pyrenomonadales</taxon>
        <taxon>Geminigeraceae</taxon>
        <taxon>Guillardia</taxon>
    </lineage>
</organism>
<dbReference type="HOGENOM" id="CLU_1206769_0_0_1"/>
<reference evidence="1 3" key="1">
    <citation type="journal article" date="2012" name="Nature">
        <title>Algal genomes reveal evolutionary mosaicism and the fate of nucleomorphs.</title>
        <authorList>
            <consortium name="DOE Joint Genome Institute"/>
            <person name="Curtis B.A."/>
            <person name="Tanifuji G."/>
            <person name="Burki F."/>
            <person name="Gruber A."/>
            <person name="Irimia M."/>
            <person name="Maruyama S."/>
            <person name="Arias M.C."/>
            <person name="Ball S.G."/>
            <person name="Gile G.H."/>
            <person name="Hirakawa Y."/>
            <person name="Hopkins J.F."/>
            <person name="Kuo A."/>
            <person name="Rensing S.A."/>
            <person name="Schmutz J."/>
            <person name="Symeonidi A."/>
            <person name="Elias M."/>
            <person name="Eveleigh R.J."/>
            <person name="Herman E.K."/>
            <person name="Klute M.J."/>
            <person name="Nakayama T."/>
            <person name="Obornik M."/>
            <person name="Reyes-Prieto A."/>
            <person name="Armbrust E.V."/>
            <person name="Aves S.J."/>
            <person name="Beiko R.G."/>
            <person name="Coutinho P."/>
            <person name="Dacks J.B."/>
            <person name="Durnford D.G."/>
            <person name="Fast N.M."/>
            <person name="Green B.R."/>
            <person name="Grisdale C.J."/>
            <person name="Hempel F."/>
            <person name="Henrissat B."/>
            <person name="Hoppner M.P."/>
            <person name="Ishida K."/>
            <person name="Kim E."/>
            <person name="Koreny L."/>
            <person name="Kroth P.G."/>
            <person name="Liu Y."/>
            <person name="Malik S.B."/>
            <person name="Maier U.G."/>
            <person name="McRose D."/>
            <person name="Mock T."/>
            <person name="Neilson J.A."/>
            <person name="Onodera N.T."/>
            <person name="Poole A.M."/>
            <person name="Pritham E.J."/>
            <person name="Richards T.A."/>
            <person name="Rocap G."/>
            <person name="Roy S.W."/>
            <person name="Sarai C."/>
            <person name="Schaack S."/>
            <person name="Shirato S."/>
            <person name="Slamovits C.H."/>
            <person name="Spencer D.F."/>
            <person name="Suzuki S."/>
            <person name="Worden A.Z."/>
            <person name="Zauner S."/>
            <person name="Barry K."/>
            <person name="Bell C."/>
            <person name="Bharti A.K."/>
            <person name="Crow J.A."/>
            <person name="Grimwood J."/>
            <person name="Kramer R."/>
            <person name="Lindquist E."/>
            <person name="Lucas S."/>
            <person name="Salamov A."/>
            <person name="McFadden G.I."/>
            <person name="Lane C.E."/>
            <person name="Keeling P.J."/>
            <person name="Gray M.W."/>
            <person name="Grigoriev I.V."/>
            <person name="Archibald J.M."/>
        </authorList>
    </citation>
    <scope>NUCLEOTIDE SEQUENCE</scope>
    <source>
        <strain evidence="1 3">CCMP2712</strain>
    </source>
</reference>
<proteinExistence type="predicted"/>
<dbReference type="EMBL" id="JH993023">
    <property type="protein sequence ID" value="EKX41473.1"/>
    <property type="molecule type" value="Genomic_DNA"/>
</dbReference>
<dbReference type="EnsemblProtists" id="EKX41473">
    <property type="protein sequence ID" value="EKX41473"/>
    <property type="gene ID" value="GUITHDRAFT_112444"/>
</dbReference>
<keyword evidence="3" id="KW-1185">Reference proteome</keyword>
<dbReference type="RefSeq" id="XP_005828453.1">
    <property type="nucleotide sequence ID" value="XM_005828396.1"/>
</dbReference>
<evidence type="ECO:0000313" key="1">
    <source>
        <dbReference type="EMBL" id="EKX41473.1"/>
    </source>
</evidence>